<gene>
    <name evidence="2" type="ORF">LLT6_12915</name>
</gene>
<dbReference type="Gene3D" id="1.10.150.130">
    <property type="match status" value="1"/>
</dbReference>
<dbReference type="GO" id="GO:0003677">
    <property type="term" value="F:DNA binding"/>
    <property type="evidence" value="ECO:0007669"/>
    <property type="project" value="UniProtKB-KW"/>
</dbReference>
<sequence>MEKLYYKENYSYSYIKTLKASFNMVLDYAISKEYLAVNPISNVKIKKKVLTLEQREKKNILSVAN</sequence>
<name>T0SE90_LACLC</name>
<comment type="caution">
    <text evidence="2">The sequence shown here is derived from an EMBL/GenBank/DDBJ whole genome shotgun (WGS) entry which is preliminary data.</text>
</comment>
<dbReference type="Proteomes" id="UP000015854">
    <property type="component" value="Unassembled WGS sequence"/>
</dbReference>
<reference evidence="2 3" key="1">
    <citation type="journal article" date="2013" name="ISME J.">
        <title>Multifactorial diversity sustains microbial community stability.</title>
        <authorList>
            <person name="Erkus O."/>
            <person name="de Jager V.C."/>
            <person name="Spus M."/>
            <person name="van Alen-Boerrigter I.J."/>
            <person name="van Rijswijck I.M."/>
            <person name="Hazelwood L."/>
            <person name="Janssen P.W."/>
            <person name="van Hijum S.A."/>
            <person name="Kleerebezem M."/>
            <person name="Smid E.J."/>
        </authorList>
    </citation>
    <scope>NUCLEOTIDE SEQUENCE [LARGE SCALE GENOMIC DNA]</scope>
    <source>
        <strain evidence="2 3">TIFN6</strain>
    </source>
</reference>
<proteinExistence type="predicted"/>
<dbReference type="AlphaFoldDB" id="T0SE90"/>
<evidence type="ECO:0000313" key="2">
    <source>
        <dbReference type="EMBL" id="EQC56676.1"/>
    </source>
</evidence>
<accession>T0SE90</accession>
<protein>
    <recommendedName>
        <fullName evidence="4">Integrase</fullName>
    </recommendedName>
</protein>
<keyword evidence="1" id="KW-0238">DNA-binding</keyword>
<dbReference type="InterPro" id="IPR010998">
    <property type="entry name" value="Integrase_recombinase_N"/>
</dbReference>
<dbReference type="PATRIC" id="fig|1234876.3.peg.1245"/>
<organism evidence="2 3">
    <name type="scientific">Lactococcus cremoris subsp. cremoris TIFN6</name>
    <dbReference type="NCBI Taxonomy" id="1234876"/>
    <lineage>
        <taxon>Bacteria</taxon>
        <taxon>Bacillati</taxon>
        <taxon>Bacillota</taxon>
        <taxon>Bacilli</taxon>
        <taxon>Lactobacillales</taxon>
        <taxon>Streptococcaceae</taxon>
        <taxon>Lactococcus</taxon>
        <taxon>Lactococcus cremoris subsp. cremoris</taxon>
    </lineage>
</organism>
<evidence type="ECO:0000256" key="1">
    <source>
        <dbReference type="ARBA" id="ARBA00023125"/>
    </source>
</evidence>
<evidence type="ECO:0000313" key="3">
    <source>
        <dbReference type="Proteomes" id="UP000015854"/>
    </source>
</evidence>
<evidence type="ECO:0008006" key="4">
    <source>
        <dbReference type="Google" id="ProtNLM"/>
    </source>
</evidence>
<dbReference type="EMBL" id="ATBB01000284">
    <property type="protein sequence ID" value="EQC56676.1"/>
    <property type="molecule type" value="Genomic_DNA"/>
</dbReference>